<dbReference type="AlphaFoldDB" id="A0A2S2E0M0"/>
<keyword evidence="2" id="KW-1185">Reference proteome</keyword>
<organism evidence="1 2">
    <name type="scientific">Saliniradius amylolyticus</name>
    <dbReference type="NCBI Taxonomy" id="2183582"/>
    <lineage>
        <taxon>Bacteria</taxon>
        <taxon>Pseudomonadati</taxon>
        <taxon>Pseudomonadota</taxon>
        <taxon>Gammaproteobacteria</taxon>
        <taxon>Alteromonadales</taxon>
        <taxon>Alteromonadaceae</taxon>
        <taxon>Saliniradius</taxon>
    </lineage>
</organism>
<dbReference type="Gene3D" id="3.40.50.1820">
    <property type="entry name" value="alpha/beta hydrolase"/>
    <property type="match status" value="1"/>
</dbReference>
<proteinExistence type="predicted"/>
<dbReference type="InterPro" id="IPR008886">
    <property type="entry name" value="UPF0227/Esterase_YqiA"/>
</dbReference>
<name>A0A2S2E0M0_9ALTE</name>
<dbReference type="OrthoDB" id="9814831at2"/>
<dbReference type="PANTHER" id="PTHR35602">
    <property type="entry name" value="ESTERASE YQIA-RELATED"/>
    <property type="match status" value="1"/>
</dbReference>
<gene>
    <name evidence="1" type="ORF">HMF8227_00586</name>
</gene>
<evidence type="ECO:0000313" key="2">
    <source>
        <dbReference type="Proteomes" id="UP000245728"/>
    </source>
</evidence>
<dbReference type="InterPro" id="IPR029058">
    <property type="entry name" value="AB_hydrolase_fold"/>
</dbReference>
<evidence type="ECO:0000313" key="1">
    <source>
        <dbReference type="EMBL" id="AWL11082.1"/>
    </source>
</evidence>
<dbReference type="Proteomes" id="UP000245728">
    <property type="component" value="Chromosome"/>
</dbReference>
<dbReference type="RefSeq" id="WP_109338752.1">
    <property type="nucleotide sequence ID" value="NZ_CP029347.1"/>
</dbReference>
<dbReference type="SUPFAM" id="SSF53474">
    <property type="entry name" value="alpha/beta-Hydrolases"/>
    <property type="match status" value="1"/>
</dbReference>
<protein>
    <submittedName>
        <fullName evidence="1">Esterase</fullName>
    </submittedName>
</protein>
<dbReference type="Pfam" id="PF05728">
    <property type="entry name" value="UPF0227"/>
    <property type="match status" value="1"/>
</dbReference>
<dbReference type="EMBL" id="CP029347">
    <property type="protein sequence ID" value="AWL11082.1"/>
    <property type="molecule type" value="Genomic_DNA"/>
</dbReference>
<reference evidence="1 2" key="1">
    <citation type="submission" date="2018-05" db="EMBL/GenBank/DDBJ databases">
        <title>Salinimonas sp. HMF8227 Genome sequencing and assembly.</title>
        <authorList>
            <person name="Kang H."/>
            <person name="Kang J."/>
            <person name="Cha I."/>
            <person name="Kim H."/>
            <person name="Joh K."/>
        </authorList>
    </citation>
    <scope>NUCLEOTIDE SEQUENCE [LARGE SCALE GENOMIC DNA]</scope>
    <source>
        <strain evidence="1 2">HMF8227</strain>
    </source>
</reference>
<accession>A0A2S2E0M0</accession>
<sequence>MQGQAKALIYLHGFLSGPASHKAQQVRAHIEQHHPDISLVIPQLPHYPADALEQVRVLAKGFADYQLGFIGSSMGGFLATHAVREFGGRGVLVNPAVHPHRLLSGLLGEHENLYSGERFTLKPYHVAELEQMALDHPGAKQNLWVLLQQGDETLDYREAVDFYQACQVTVEPEGDHSFVGFDRHLNAIMQHLFD</sequence>
<dbReference type="PANTHER" id="PTHR35602:SF3">
    <property type="entry name" value="ESTERASE YQIA"/>
    <property type="match status" value="1"/>
</dbReference>
<dbReference type="KEGG" id="salh:HMF8227_00586"/>